<dbReference type="AlphaFoldDB" id="A0A7W6D3K6"/>
<organism evidence="2 3">
    <name type="scientific">Hansschlegelia beijingensis</name>
    <dbReference type="NCBI Taxonomy" id="1133344"/>
    <lineage>
        <taxon>Bacteria</taxon>
        <taxon>Pseudomonadati</taxon>
        <taxon>Pseudomonadota</taxon>
        <taxon>Alphaproteobacteria</taxon>
        <taxon>Hyphomicrobiales</taxon>
        <taxon>Methylopilaceae</taxon>
        <taxon>Hansschlegelia</taxon>
    </lineage>
</organism>
<feature type="transmembrane region" description="Helical" evidence="1">
    <location>
        <begin position="74"/>
        <end position="95"/>
    </location>
</feature>
<feature type="transmembrane region" description="Helical" evidence="1">
    <location>
        <begin position="107"/>
        <end position="128"/>
    </location>
</feature>
<sequence>MAAIEPNVAALCWFALFAAVAGVGFYVLAGAFPLATRDDLTGKAAGVALVALNAIAFLALAYGALAFGLAELRWTSVVIVSGLAALFTPGVFHLWPERWRDGAAGLGILLAITVAALGALQAVGGVFVA</sequence>
<keyword evidence="3" id="KW-1185">Reference proteome</keyword>
<gene>
    <name evidence="2" type="ORF">GGR24_002623</name>
</gene>
<evidence type="ECO:0000313" key="2">
    <source>
        <dbReference type="EMBL" id="MBB3973946.1"/>
    </source>
</evidence>
<protein>
    <submittedName>
        <fullName evidence="2">ABC-type Na+ efflux pump permease subunit</fullName>
    </submittedName>
</protein>
<evidence type="ECO:0000256" key="1">
    <source>
        <dbReference type="SAM" id="Phobius"/>
    </source>
</evidence>
<feature type="transmembrane region" description="Helical" evidence="1">
    <location>
        <begin position="13"/>
        <end position="35"/>
    </location>
</feature>
<dbReference type="EMBL" id="JACIDR010000004">
    <property type="protein sequence ID" value="MBB3973946.1"/>
    <property type="molecule type" value="Genomic_DNA"/>
</dbReference>
<proteinExistence type="predicted"/>
<evidence type="ECO:0000313" key="3">
    <source>
        <dbReference type="Proteomes" id="UP000528964"/>
    </source>
</evidence>
<accession>A0A7W6D3K6</accession>
<keyword evidence="1" id="KW-0812">Transmembrane</keyword>
<keyword evidence="1" id="KW-0472">Membrane</keyword>
<feature type="transmembrane region" description="Helical" evidence="1">
    <location>
        <begin position="47"/>
        <end position="68"/>
    </location>
</feature>
<comment type="caution">
    <text evidence="2">The sequence shown here is derived from an EMBL/GenBank/DDBJ whole genome shotgun (WGS) entry which is preliminary data.</text>
</comment>
<dbReference type="Proteomes" id="UP000528964">
    <property type="component" value="Unassembled WGS sequence"/>
</dbReference>
<reference evidence="2 3" key="1">
    <citation type="submission" date="2020-08" db="EMBL/GenBank/DDBJ databases">
        <title>Genomic Encyclopedia of Type Strains, Phase IV (KMG-IV): sequencing the most valuable type-strain genomes for metagenomic binning, comparative biology and taxonomic classification.</title>
        <authorList>
            <person name="Goeker M."/>
        </authorList>
    </citation>
    <scope>NUCLEOTIDE SEQUENCE [LARGE SCALE GENOMIC DNA]</scope>
    <source>
        <strain evidence="2 3">DSM 25481</strain>
    </source>
</reference>
<keyword evidence="1" id="KW-1133">Transmembrane helix</keyword>
<name>A0A7W6D3K6_9HYPH</name>
<dbReference type="RefSeq" id="WP_183395811.1">
    <property type="nucleotide sequence ID" value="NZ_JACIDR010000004.1"/>
</dbReference>